<dbReference type="Pfam" id="PF14416">
    <property type="entry name" value="PMR5N"/>
    <property type="match status" value="1"/>
</dbReference>
<dbReference type="PANTHER" id="PTHR32285">
    <property type="entry name" value="PROTEIN TRICHOME BIREFRINGENCE-LIKE 9-RELATED"/>
    <property type="match status" value="1"/>
</dbReference>
<dbReference type="InterPro" id="IPR029962">
    <property type="entry name" value="TBL"/>
</dbReference>
<dbReference type="PANTHER" id="PTHR32285:SF38">
    <property type="entry name" value="OS01G0614300 PROTEIN"/>
    <property type="match status" value="1"/>
</dbReference>
<dbReference type="RefSeq" id="XP_021842451.1">
    <property type="nucleotide sequence ID" value="XM_021986759.2"/>
</dbReference>
<evidence type="ECO:0000313" key="10">
    <source>
        <dbReference type="Proteomes" id="UP000813463"/>
    </source>
</evidence>
<reference evidence="11" key="2">
    <citation type="submission" date="2025-08" db="UniProtKB">
        <authorList>
            <consortium name="RefSeq"/>
        </authorList>
    </citation>
    <scope>IDENTIFICATION</scope>
    <source>
        <tissue evidence="11">Leaf</tissue>
    </source>
</reference>
<protein>
    <submittedName>
        <fullName evidence="11">Protein trichome birefringence-like 39</fullName>
    </submittedName>
</protein>
<keyword evidence="5 7" id="KW-1133">Transmembrane helix</keyword>
<dbReference type="GO" id="GO:0016413">
    <property type="term" value="F:O-acetyltransferase activity"/>
    <property type="evidence" value="ECO:0000318"/>
    <property type="project" value="GO_Central"/>
</dbReference>
<keyword evidence="6 7" id="KW-0472">Membrane</keyword>
<dbReference type="KEGG" id="soe:110782592"/>
<evidence type="ECO:0000256" key="5">
    <source>
        <dbReference type="ARBA" id="ARBA00022989"/>
    </source>
</evidence>
<keyword evidence="3 7" id="KW-0812">Transmembrane</keyword>
<sequence length="411" mass="48352">MEQLKSSMTDTWKLFALGSLFGWLVLLLFLQQTNHNINLLAIRNLIDPSSLSISTIEPEHPNLSEKPTNKKKKCNIFDGKWVYKPDGNPSYDPLKCPFVEEKMSCKKNGRPDLAYERWIWEATDCEIPVINGTYMAEKLRNKRVILVGDSLNRNMWESLACILYSSIPSSRAIVYDESSVPVITLKAKDYNFTLEFYWSPFLVEFNLNHKETGKKVLVLDKLSPNFERWSGADIMIFNSGHWWAQTGKYKRYDFLEYEGKLIEDMEVELAYEQGMKTWRKWIEENVDPKKTSVFFRSISTEHKSSKQWCYNKTQPIKDESYVSYYPESLVQIIEKMVKEMSKSQVRYLNITKLSEYRIDAHPSMYRYKDWRNLTKVYADILPAHADCSHWCLPGVPDTWNRLLYVSLFFNP</sequence>
<organism evidence="10 11">
    <name type="scientific">Spinacia oleracea</name>
    <name type="common">Spinach</name>
    <dbReference type="NCBI Taxonomy" id="3562"/>
    <lineage>
        <taxon>Eukaryota</taxon>
        <taxon>Viridiplantae</taxon>
        <taxon>Streptophyta</taxon>
        <taxon>Embryophyta</taxon>
        <taxon>Tracheophyta</taxon>
        <taxon>Spermatophyta</taxon>
        <taxon>Magnoliopsida</taxon>
        <taxon>eudicotyledons</taxon>
        <taxon>Gunneridae</taxon>
        <taxon>Pentapetalae</taxon>
        <taxon>Caryophyllales</taxon>
        <taxon>Chenopodiaceae</taxon>
        <taxon>Chenopodioideae</taxon>
        <taxon>Anserineae</taxon>
        <taxon>Spinacia</taxon>
    </lineage>
</organism>
<dbReference type="InterPro" id="IPR025846">
    <property type="entry name" value="TBL_N"/>
</dbReference>
<reference evidence="10" key="1">
    <citation type="journal article" date="2021" name="Nat. Commun.">
        <title>Genomic analyses provide insights into spinach domestication and the genetic basis of agronomic traits.</title>
        <authorList>
            <person name="Cai X."/>
            <person name="Sun X."/>
            <person name="Xu C."/>
            <person name="Sun H."/>
            <person name="Wang X."/>
            <person name="Ge C."/>
            <person name="Zhang Z."/>
            <person name="Wang Q."/>
            <person name="Fei Z."/>
            <person name="Jiao C."/>
            <person name="Wang Q."/>
        </authorList>
    </citation>
    <scope>NUCLEOTIDE SEQUENCE [LARGE SCALE GENOMIC DNA]</scope>
    <source>
        <strain evidence="10">cv. Varoflay</strain>
    </source>
</reference>
<dbReference type="AlphaFoldDB" id="A0A9R0I4E3"/>
<comment type="subcellular location">
    <subcellularLocation>
        <location evidence="1">Membrane</location>
        <topology evidence="1">Single-pass membrane protein</topology>
    </subcellularLocation>
</comment>
<evidence type="ECO:0000259" key="9">
    <source>
        <dbReference type="Pfam" id="PF14416"/>
    </source>
</evidence>
<feature type="transmembrane region" description="Helical" evidence="7">
    <location>
        <begin position="12"/>
        <end position="30"/>
    </location>
</feature>
<dbReference type="GeneID" id="110782592"/>
<accession>A0A9R0I4E3</accession>
<evidence type="ECO:0000256" key="3">
    <source>
        <dbReference type="ARBA" id="ARBA00022692"/>
    </source>
</evidence>
<evidence type="ECO:0000256" key="1">
    <source>
        <dbReference type="ARBA" id="ARBA00004167"/>
    </source>
</evidence>
<name>A0A9R0I4E3_SPIOL</name>
<keyword evidence="4" id="KW-0735">Signal-anchor</keyword>
<dbReference type="GO" id="GO:0005794">
    <property type="term" value="C:Golgi apparatus"/>
    <property type="evidence" value="ECO:0000318"/>
    <property type="project" value="GO_Central"/>
</dbReference>
<evidence type="ECO:0000256" key="7">
    <source>
        <dbReference type="SAM" id="Phobius"/>
    </source>
</evidence>
<dbReference type="GO" id="GO:0016020">
    <property type="term" value="C:membrane"/>
    <property type="evidence" value="ECO:0007669"/>
    <property type="project" value="UniProtKB-SubCell"/>
</dbReference>
<dbReference type="OrthoDB" id="737117at2759"/>
<dbReference type="Pfam" id="PF13839">
    <property type="entry name" value="PC-Esterase"/>
    <property type="match status" value="1"/>
</dbReference>
<dbReference type="Proteomes" id="UP000813463">
    <property type="component" value="Chromosome 4"/>
</dbReference>
<dbReference type="InterPro" id="IPR026057">
    <property type="entry name" value="TBL_C"/>
</dbReference>
<feature type="domain" description="Trichome birefringence-like N-terminal" evidence="9">
    <location>
        <begin position="72"/>
        <end position="126"/>
    </location>
</feature>
<evidence type="ECO:0000259" key="8">
    <source>
        <dbReference type="Pfam" id="PF13839"/>
    </source>
</evidence>
<comment type="similarity">
    <text evidence="2">Belongs to the PC-esterase family. TBL subfamily.</text>
</comment>
<proteinExistence type="inferred from homology"/>
<evidence type="ECO:0000256" key="2">
    <source>
        <dbReference type="ARBA" id="ARBA00007727"/>
    </source>
</evidence>
<evidence type="ECO:0000256" key="6">
    <source>
        <dbReference type="ARBA" id="ARBA00023136"/>
    </source>
</evidence>
<evidence type="ECO:0000256" key="4">
    <source>
        <dbReference type="ARBA" id="ARBA00022968"/>
    </source>
</evidence>
<evidence type="ECO:0000313" key="11">
    <source>
        <dbReference type="RefSeq" id="XP_021842451.1"/>
    </source>
</evidence>
<keyword evidence="10" id="KW-1185">Reference proteome</keyword>
<feature type="domain" description="Trichome birefringence-like C-terminal" evidence="8">
    <location>
        <begin position="127"/>
        <end position="404"/>
    </location>
</feature>
<gene>
    <name evidence="11" type="primary">LOC110782592</name>
</gene>